<name>A0A5S6QRX3_TRIMR</name>
<dbReference type="WBParaSite" id="TMUE_2000009985.1">
    <property type="protein sequence ID" value="TMUE_2000009985.1"/>
    <property type="gene ID" value="WBGene00300795"/>
</dbReference>
<evidence type="ECO:0000313" key="2">
    <source>
        <dbReference type="WBParaSite" id="TMUE_2000009985.1"/>
    </source>
</evidence>
<dbReference type="AlphaFoldDB" id="A0A5S6QRX3"/>
<evidence type="ECO:0000313" key="1">
    <source>
        <dbReference type="Proteomes" id="UP000046395"/>
    </source>
</evidence>
<reference evidence="2" key="1">
    <citation type="submission" date="2019-12" db="UniProtKB">
        <authorList>
            <consortium name="WormBaseParasite"/>
        </authorList>
    </citation>
    <scope>IDENTIFICATION</scope>
</reference>
<proteinExistence type="predicted"/>
<keyword evidence="1" id="KW-1185">Reference proteome</keyword>
<dbReference type="Proteomes" id="UP000046395">
    <property type="component" value="Unassembled WGS sequence"/>
</dbReference>
<protein>
    <submittedName>
        <fullName evidence="2">Uncharacterized protein</fullName>
    </submittedName>
</protein>
<sequence>MARTVRKDSVPCGLSLRRSGPSWRETSQIIRSGKSYCHASPFCPIATEQPILVDQCFERETALFASEHQCCTGALRDRPALTVAN</sequence>
<accession>A0A5S6QRX3</accession>
<organism evidence="1 2">
    <name type="scientific">Trichuris muris</name>
    <name type="common">Mouse whipworm</name>
    <dbReference type="NCBI Taxonomy" id="70415"/>
    <lineage>
        <taxon>Eukaryota</taxon>
        <taxon>Metazoa</taxon>
        <taxon>Ecdysozoa</taxon>
        <taxon>Nematoda</taxon>
        <taxon>Enoplea</taxon>
        <taxon>Dorylaimia</taxon>
        <taxon>Trichinellida</taxon>
        <taxon>Trichuridae</taxon>
        <taxon>Trichuris</taxon>
    </lineage>
</organism>